<evidence type="ECO:0000313" key="3">
    <source>
        <dbReference type="Proteomes" id="UP001279734"/>
    </source>
</evidence>
<keyword evidence="3" id="KW-1185">Reference proteome</keyword>
<keyword evidence="1" id="KW-0812">Transmembrane</keyword>
<sequence length="251" mass="27067">MANADSIIVARPSTTTAATKTAHKPSSSANNLSLFTSSTLSSSSSSSPASSENYRVSAGHASHFDTVFGSAPSRIEAENALAAFQSFMQRFSSCGTEFSWLGPVLSNYVSIAMESPGFQRVNDAMHLLQMEPSLQRMVVSISSDQAVWDAVLKNTAVQELRGSLQGVEVGRLQRSMEEADIFSQILRWILDILTAKAKELIDKLRSIFDEILGAPGKKNAAIDHLEEMLGSSVLLSMVILLIVVVTRINGV</sequence>
<evidence type="ECO:0000313" key="2">
    <source>
        <dbReference type="EMBL" id="GMH17220.1"/>
    </source>
</evidence>
<feature type="transmembrane region" description="Helical" evidence="1">
    <location>
        <begin position="228"/>
        <end position="248"/>
    </location>
</feature>
<dbReference type="AlphaFoldDB" id="A0AAD3XUV7"/>
<dbReference type="Proteomes" id="UP001279734">
    <property type="component" value="Unassembled WGS sequence"/>
</dbReference>
<comment type="caution">
    <text evidence="2">The sequence shown here is derived from an EMBL/GenBank/DDBJ whole genome shotgun (WGS) entry which is preliminary data.</text>
</comment>
<evidence type="ECO:0000256" key="1">
    <source>
        <dbReference type="SAM" id="Phobius"/>
    </source>
</evidence>
<name>A0AAD3XUV7_NEPGR</name>
<protein>
    <submittedName>
        <fullName evidence="2">Uncharacterized protein</fullName>
    </submittedName>
</protein>
<keyword evidence="1" id="KW-0472">Membrane</keyword>
<accession>A0AAD3XUV7</accession>
<proteinExistence type="predicted"/>
<keyword evidence="1" id="KW-1133">Transmembrane helix</keyword>
<dbReference type="EMBL" id="BSYO01000017">
    <property type="protein sequence ID" value="GMH17220.1"/>
    <property type="molecule type" value="Genomic_DNA"/>
</dbReference>
<gene>
    <name evidence="2" type="ORF">Nepgr_019061</name>
</gene>
<dbReference type="PANTHER" id="PTHR33625">
    <property type="entry name" value="OS08G0179900 PROTEIN"/>
    <property type="match status" value="1"/>
</dbReference>
<dbReference type="PANTHER" id="PTHR33625:SF2">
    <property type="entry name" value="POST-SET DOMAIN-CONTAINING PROTEIN"/>
    <property type="match status" value="1"/>
</dbReference>
<organism evidence="2 3">
    <name type="scientific">Nepenthes gracilis</name>
    <name type="common">Slender pitcher plant</name>
    <dbReference type="NCBI Taxonomy" id="150966"/>
    <lineage>
        <taxon>Eukaryota</taxon>
        <taxon>Viridiplantae</taxon>
        <taxon>Streptophyta</taxon>
        <taxon>Embryophyta</taxon>
        <taxon>Tracheophyta</taxon>
        <taxon>Spermatophyta</taxon>
        <taxon>Magnoliopsida</taxon>
        <taxon>eudicotyledons</taxon>
        <taxon>Gunneridae</taxon>
        <taxon>Pentapetalae</taxon>
        <taxon>Caryophyllales</taxon>
        <taxon>Nepenthaceae</taxon>
        <taxon>Nepenthes</taxon>
    </lineage>
</organism>
<reference evidence="2" key="1">
    <citation type="submission" date="2023-05" db="EMBL/GenBank/DDBJ databases">
        <title>Nepenthes gracilis genome sequencing.</title>
        <authorList>
            <person name="Fukushima K."/>
        </authorList>
    </citation>
    <scope>NUCLEOTIDE SEQUENCE</scope>
    <source>
        <strain evidence="2">SING2019-196</strain>
    </source>
</reference>